<evidence type="ECO:0000313" key="16">
    <source>
        <dbReference type="Proteomes" id="UP000012960"/>
    </source>
</evidence>
<evidence type="ECO:0000256" key="4">
    <source>
        <dbReference type="ARBA" id="ARBA00011593"/>
    </source>
</evidence>
<dbReference type="GO" id="GO:0046930">
    <property type="term" value="C:pore complex"/>
    <property type="evidence" value="ECO:0007669"/>
    <property type="project" value="UniProtKB-KW"/>
</dbReference>
<dbReference type="EMBL" id="HG996471">
    <property type="protein sequence ID" value="CAG1845019.1"/>
    <property type="molecule type" value="Genomic_DNA"/>
</dbReference>
<dbReference type="PANTHER" id="PTHR35284:SF1">
    <property type="entry name" value="OUTER ENVELOPE PORE PROTEIN 24A, CHLOROPLASTIC-RELATED"/>
    <property type="match status" value="1"/>
</dbReference>
<evidence type="ECO:0000256" key="11">
    <source>
        <dbReference type="ARBA" id="ARBA00023065"/>
    </source>
</evidence>
<dbReference type="OMA" id="AFILDCH"/>
<keyword evidence="5" id="KW-0813">Transport</keyword>
<evidence type="ECO:0000313" key="15">
    <source>
        <dbReference type="EnsemblPlants" id="Ma06_p01890.1"/>
    </source>
</evidence>
<sequence>MKATLKGRYEVNESASAVATFAIDAGDVRLQASISDATFVLSLEKPGAFILDCHLPTKMFGSSS</sequence>
<dbReference type="Proteomes" id="UP000012960">
    <property type="component" value="Unplaced"/>
</dbReference>
<keyword evidence="11" id="KW-0406">Ion transport</keyword>
<keyword evidence="7" id="KW-0150">Chloroplast</keyword>
<evidence type="ECO:0000256" key="9">
    <source>
        <dbReference type="ARBA" id="ARBA00022692"/>
    </source>
</evidence>
<name>A0A804JBL8_MUSAM</name>
<keyword evidence="10" id="KW-1002">Plastid outer membrane</keyword>
<evidence type="ECO:0000256" key="2">
    <source>
        <dbReference type="ARBA" id="ARBA00004396"/>
    </source>
</evidence>
<keyword evidence="9" id="KW-0812">Transmembrane</keyword>
<dbReference type="GO" id="GO:0034426">
    <property type="term" value="C:etioplast membrane"/>
    <property type="evidence" value="ECO:0007669"/>
    <property type="project" value="UniProtKB-SubCell"/>
</dbReference>
<dbReference type="InParanoid" id="A0A804JBL8"/>
<evidence type="ECO:0000313" key="14">
    <source>
        <dbReference type="EMBL" id="CAG1845019.1"/>
    </source>
</evidence>
<dbReference type="AlphaFoldDB" id="A0A804JBL8"/>
<keyword evidence="16" id="KW-1185">Reference proteome</keyword>
<gene>
    <name evidence="14" type="ORF">GSMUA_148140.1</name>
</gene>
<keyword evidence="8" id="KW-0934">Plastid</keyword>
<proteinExistence type="predicted"/>
<reference evidence="14" key="1">
    <citation type="submission" date="2021-03" db="EMBL/GenBank/DDBJ databases">
        <authorList>
            <consortium name="Genoscope - CEA"/>
            <person name="William W."/>
        </authorList>
    </citation>
    <scope>NUCLEOTIDE SEQUENCE</scope>
    <source>
        <strain evidence="14">Doubled-haploid Pahang</strain>
    </source>
</reference>
<dbReference type="InterPro" id="IPR034626">
    <property type="entry name" value="OEP24"/>
</dbReference>
<dbReference type="EnsemblPlants" id="Ma06_t01890.1">
    <property type="protein sequence ID" value="Ma06_p01890.1"/>
    <property type="gene ID" value="Ma06_g01890"/>
</dbReference>
<comment type="subunit">
    <text evidence="4">Homooligomers form large rather nonselective pores in plastidial outer membranes.</text>
</comment>
<keyword evidence="6" id="KW-1134">Transmembrane beta strand</keyword>
<dbReference type="GO" id="GO:0009707">
    <property type="term" value="C:chloroplast outer membrane"/>
    <property type="evidence" value="ECO:0007669"/>
    <property type="project" value="UniProtKB-SubCell"/>
</dbReference>
<keyword evidence="13" id="KW-0472">Membrane</keyword>
<reference evidence="15" key="2">
    <citation type="submission" date="2021-05" db="UniProtKB">
        <authorList>
            <consortium name="EnsemblPlants"/>
        </authorList>
    </citation>
    <scope>IDENTIFICATION</scope>
    <source>
        <strain evidence="15">subsp. malaccensis</strain>
    </source>
</reference>
<dbReference type="PANTHER" id="PTHR35284">
    <property type="entry name" value="OUTER ENVELOPE PORE PROTEIN 24A, CHLOROPLASTIC-RELATED"/>
    <property type="match status" value="1"/>
</dbReference>
<keyword evidence="12" id="KW-0626">Porin</keyword>
<evidence type="ECO:0000256" key="6">
    <source>
        <dbReference type="ARBA" id="ARBA00022452"/>
    </source>
</evidence>
<comment type="subcellular location">
    <subcellularLocation>
        <location evidence="2">Plastid</location>
        <location evidence="2">Chloroplast outer membrane</location>
        <topology evidence="2">Multi-pass membrane protein</topology>
    </subcellularLocation>
    <subcellularLocation>
        <location evidence="3">Plastid</location>
        <location evidence="3">Etioplast membrane</location>
        <topology evidence="3">Multi-pass membrane protein</topology>
    </subcellularLocation>
</comment>
<protein>
    <submittedName>
        <fullName evidence="14">(wild Malaysian banana) hypothetical protein</fullName>
    </submittedName>
</protein>
<evidence type="ECO:0000256" key="10">
    <source>
        <dbReference type="ARBA" id="ARBA00022805"/>
    </source>
</evidence>
<evidence type="ECO:0000256" key="8">
    <source>
        <dbReference type="ARBA" id="ARBA00022640"/>
    </source>
</evidence>
<evidence type="ECO:0000256" key="1">
    <source>
        <dbReference type="ARBA" id="ARBA00002327"/>
    </source>
</evidence>
<dbReference type="GO" id="GO:0022843">
    <property type="term" value="F:voltage-gated monoatomic cation channel activity"/>
    <property type="evidence" value="ECO:0007669"/>
    <property type="project" value="InterPro"/>
</dbReference>
<accession>A0A804JBL8</accession>
<organism evidence="15 16">
    <name type="scientific">Musa acuminata subsp. malaccensis</name>
    <name type="common">Wild banana</name>
    <name type="synonym">Musa malaccensis</name>
    <dbReference type="NCBI Taxonomy" id="214687"/>
    <lineage>
        <taxon>Eukaryota</taxon>
        <taxon>Viridiplantae</taxon>
        <taxon>Streptophyta</taxon>
        <taxon>Embryophyta</taxon>
        <taxon>Tracheophyta</taxon>
        <taxon>Spermatophyta</taxon>
        <taxon>Magnoliopsida</taxon>
        <taxon>Liliopsida</taxon>
        <taxon>Zingiberales</taxon>
        <taxon>Musaceae</taxon>
        <taxon>Musa</taxon>
    </lineage>
</organism>
<dbReference type="GO" id="GO:0015288">
    <property type="term" value="F:porin activity"/>
    <property type="evidence" value="ECO:0007669"/>
    <property type="project" value="UniProtKB-KW"/>
</dbReference>
<evidence type="ECO:0000256" key="3">
    <source>
        <dbReference type="ARBA" id="ARBA00004441"/>
    </source>
</evidence>
<dbReference type="Gramene" id="Ma06_t01890.1">
    <property type="protein sequence ID" value="Ma06_p01890.1"/>
    <property type="gene ID" value="Ma06_g01890"/>
</dbReference>
<dbReference type="GO" id="GO:0034765">
    <property type="term" value="P:regulation of monoatomic ion transmembrane transport"/>
    <property type="evidence" value="ECO:0007669"/>
    <property type="project" value="InterPro"/>
</dbReference>
<comment type="function">
    <text evidence="1">High-conductance voltage-dependent solute channel with a slight selectivity for cations transporting triosephosphates, dicarboxylic acids, ATP, inorganic phosphate (Pi), sugars, and positively or negatively charged amino acids.</text>
</comment>
<evidence type="ECO:0000256" key="5">
    <source>
        <dbReference type="ARBA" id="ARBA00022448"/>
    </source>
</evidence>
<evidence type="ECO:0000256" key="13">
    <source>
        <dbReference type="ARBA" id="ARBA00023136"/>
    </source>
</evidence>
<evidence type="ECO:0000256" key="12">
    <source>
        <dbReference type="ARBA" id="ARBA00023114"/>
    </source>
</evidence>
<evidence type="ECO:0000256" key="7">
    <source>
        <dbReference type="ARBA" id="ARBA00022528"/>
    </source>
</evidence>